<comment type="subcellular location">
    <subcellularLocation>
        <location evidence="4">Golgi apparatus</location>
    </subcellularLocation>
    <subcellularLocation>
        <location evidence="2">Membrane</location>
        <topology evidence="2">Single-pass membrane protein</topology>
    </subcellularLocation>
    <subcellularLocation>
        <location evidence="3">Mitochondrion</location>
    </subcellularLocation>
</comment>
<evidence type="ECO:0000256" key="9">
    <source>
        <dbReference type="ARBA" id="ARBA00023136"/>
    </source>
</evidence>
<keyword evidence="7" id="KW-0333">Golgi apparatus</keyword>
<protein>
    <submittedName>
        <fullName evidence="11">Uncharacterized protein</fullName>
    </submittedName>
</protein>
<dbReference type="EMBL" id="ASGP02000001">
    <property type="protein sequence ID" value="KAH9527815.1"/>
    <property type="molecule type" value="Genomic_DNA"/>
</dbReference>
<dbReference type="PANTHER" id="PTHR21425:SF2">
    <property type="entry name" value="PROTEIN C1ORF43"/>
    <property type="match status" value="1"/>
</dbReference>
<evidence type="ECO:0000256" key="4">
    <source>
        <dbReference type="ARBA" id="ARBA00004555"/>
    </source>
</evidence>
<dbReference type="InterPro" id="IPR010876">
    <property type="entry name" value="C1orf43"/>
</dbReference>
<evidence type="ECO:0000256" key="2">
    <source>
        <dbReference type="ARBA" id="ARBA00004167"/>
    </source>
</evidence>
<evidence type="ECO:0000256" key="8">
    <source>
        <dbReference type="ARBA" id="ARBA00023128"/>
    </source>
</evidence>
<dbReference type="Proteomes" id="UP000790347">
    <property type="component" value="Unassembled WGS sequence"/>
</dbReference>
<evidence type="ECO:0000256" key="3">
    <source>
        <dbReference type="ARBA" id="ARBA00004173"/>
    </source>
</evidence>
<evidence type="ECO:0000256" key="6">
    <source>
        <dbReference type="ARBA" id="ARBA00022989"/>
    </source>
</evidence>
<keyword evidence="5 10" id="KW-0812">Transmembrane</keyword>
<gene>
    <name evidence="11" type="ORF">DERF_001810</name>
</gene>
<evidence type="ECO:0000313" key="11">
    <source>
        <dbReference type="EMBL" id="KAH9527815.1"/>
    </source>
</evidence>
<comment type="caution">
    <text evidence="11">The sequence shown here is derived from an EMBL/GenBank/DDBJ whole genome shotgun (WGS) entry which is preliminary data.</text>
</comment>
<proteinExistence type="predicted"/>
<evidence type="ECO:0000256" key="5">
    <source>
        <dbReference type="ARBA" id="ARBA00022692"/>
    </source>
</evidence>
<dbReference type="GO" id="GO:0005794">
    <property type="term" value="C:Golgi apparatus"/>
    <property type="evidence" value="ECO:0007669"/>
    <property type="project" value="UniProtKB-SubCell"/>
</dbReference>
<dbReference type="AlphaFoldDB" id="A0A922LD39"/>
<dbReference type="Pfam" id="PF07406">
    <property type="entry name" value="NICE-3"/>
    <property type="match status" value="1"/>
</dbReference>
<sequence length="286" mass="32768">MGLKINNNENRTTASPCAEKYARKRGMICFTAMGDGQFKPGVAAIIIIAIGILILTLLFIFAKRQIMRLAQKFPTDGPHAPIGYAAPKELCHKIERRLNDIRSIRYEPILLNSDNLHCSEANVTKYKHIYRMKTVDNLKDLEKFIIDSYGMDDETTKRRRHPDQDIRQYLLNLQQQNGPMSHCDPIIINELVDIYIHARYDPEPDFDSEHYERFHLLMERLKAQIIPKIPDTTTSNEKISPTKIVQRKGIGRGLATNLSFKNLANLSSSSTMMMMAKDNKTDETCV</sequence>
<feature type="transmembrane region" description="Helical" evidence="10">
    <location>
        <begin position="42"/>
        <end position="62"/>
    </location>
</feature>
<name>A0A922LD39_DERFA</name>
<keyword evidence="8" id="KW-0496">Mitochondrion</keyword>
<dbReference type="GO" id="GO:0016020">
    <property type="term" value="C:membrane"/>
    <property type="evidence" value="ECO:0007669"/>
    <property type="project" value="UniProtKB-SubCell"/>
</dbReference>
<accession>A0A922LD39</accession>
<keyword evidence="9 10" id="KW-0472">Membrane</keyword>
<dbReference type="PANTHER" id="PTHR21425">
    <property type="entry name" value="NICE-3"/>
    <property type="match status" value="1"/>
</dbReference>
<keyword evidence="12" id="KW-1185">Reference proteome</keyword>
<reference evidence="11" key="2">
    <citation type="journal article" date="2022" name="Res Sq">
        <title>Comparative Genomics Reveals Insights into the Divergent Evolution of Astigmatic Mites and Household Pest Adaptations.</title>
        <authorList>
            <person name="Xiong Q."/>
            <person name="Wan A.T.-Y."/>
            <person name="Liu X.-Y."/>
            <person name="Fung C.S.-H."/>
            <person name="Xiao X."/>
            <person name="Malainual N."/>
            <person name="Hou J."/>
            <person name="Wang L."/>
            <person name="Wang M."/>
            <person name="Yang K."/>
            <person name="Cui Y."/>
            <person name="Leung E."/>
            <person name="Nong W."/>
            <person name="Shin S.-K."/>
            <person name="Au S."/>
            <person name="Jeong K.Y."/>
            <person name="Chew F.T."/>
            <person name="Hui J."/>
            <person name="Leung T.F."/>
            <person name="Tungtrongchitr A."/>
            <person name="Zhong N."/>
            <person name="Liu Z."/>
            <person name="Tsui S."/>
        </authorList>
    </citation>
    <scope>NUCLEOTIDE SEQUENCE</scope>
    <source>
        <strain evidence="11">Derf</strain>
        <tissue evidence="11">Whole organism</tissue>
    </source>
</reference>
<evidence type="ECO:0000256" key="7">
    <source>
        <dbReference type="ARBA" id="ARBA00023034"/>
    </source>
</evidence>
<dbReference type="GO" id="GO:0005739">
    <property type="term" value="C:mitochondrion"/>
    <property type="evidence" value="ECO:0007669"/>
    <property type="project" value="UniProtKB-SubCell"/>
</dbReference>
<keyword evidence="6 10" id="KW-1133">Transmembrane helix</keyword>
<evidence type="ECO:0000256" key="10">
    <source>
        <dbReference type="SAM" id="Phobius"/>
    </source>
</evidence>
<organism evidence="11 12">
    <name type="scientific">Dermatophagoides farinae</name>
    <name type="common">American house dust mite</name>
    <dbReference type="NCBI Taxonomy" id="6954"/>
    <lineage>
        <taxon>Eukaryota</taxon>
        <taxon>Metazoa</taxon>
        <taxon>Ecdysozoa</taxon>
        <taxon>Arthropoda</taxon>
        <taxon>Chelicerata</taxon>
        <taxon>Arachnida</taxon>
        <taxon>Acari</taxon>
        <taxon>Acariformes</taxon>
        <taxon>Sarcoptiformes</taxon>
        <taxon>Astigmata</taxon>
        <taxon>Psoroptidia</taxon>
        <taxon>Analgoidea</taxon>
        <taxon>Pyroglyphidae</taxon>
        <taxon>Dermatophagoidinae</taxon>
        <taxon>Dermatophagoides</taxon>
    </lineage>
</organism>
<evidence type="ECO:0000256" key="1">
    <source>
        <dbReference type="ARBA" id="ARBA00002620"/>
    </source>
</evidence>
<reference evidence="11" key="1">
    <citation type="submission" date="2013-05" db="EMBL/GenBank/DDBJ databases">
        <authorList>
            <person name="Yim A.K.Y."/>
            <person name="Chan T.F."/>
            <person name="Ji K.M."/>
            <person name="Liu X.Y."/>
            <person name="Zhou J.W."/>
            <person name="Li R.Q."/>
            <person name="Yang K.Y."/>
            <person name="Li J."/>
            <person name="Li M."/>
            <person name="Law P.T.W."/>
            <person name="Wu Y.L."/>
            <person name="Cai Z.L."/>
            <person name="Qin H."/>
            <person name="Bao Y."/>
            <person name="Leung R.K.K."/>
            <person name="Ng P.K.S."/>
            <person name="Zou J."/>
            <person name="Zhong X.J."/>
            <person name="Ran P.X."/>
            <person name="Zhong N.S."/>
            <person name="Liu Z.G."/>
            <person name="Tsui S.K.W."/>
        </authorList>
    </citation>
    <scope>NUCLEOTIDE SEQUENCE</scope>
    <source>
        <strain evidence="11">Derf</strain>
        <tissue evidence="11">Whole organism</tissue>
    </source>
</reference>
<evidence type="ECO:0000313" key="12">
    <source>
        <dbReference type="Proteomes" id="UP000790347"/>
    </source>
</evidence>
<comment type="function">
    <text evidence="1">General regulator of phagocytosis. Required to uptake Gram negative bacterium by macrophages.</text>
</comment>